<gene>
    <name evidence="11" type="ORF">GWO12_04010</name>
</gene>
<keyword evidence="9" id="KW-1133">Transmembrane helix</keyword>
<evidence type="ECO:0000256" key="3">
    <source>
        <dbReference type="ARBA" id="ARBA00022553"/>
    </source>
</evidence>
<sequence length="469" mass="51605">MSLLDGLRLDGLRSIPSLLWTDYSQVDEEFRDELHDRGLLALRVIAWLAILLVLLITLFFRHFEAAEHRGALRFGEELTSVALGALGLLISRTSWGRVHSRGLAVTLGLLLGVMATIDMLTSGGHQSTVFTALVIIVLVSAAVFPLRPLSMLLYGLAFAAMFATTAWLDPSLTLPLPLSWYERLFLLLVISFMAAALRVILLRLHLREHESRRVVGESLEALQRTQANLIASKRAASQGRLAAALSHELNNPVSVLASSQSVLERYLAEAVVRCERGEGLTETLERSREVAAKWREAVERIAKLARRFERFSQIDSARQRSVDVNELLDDAVGVLSGSWKDGVRVVKDYGDVPKVNAYAAGLGEVFTNVLSNAANAIDGEGEIRVTTRYGKGLVWIQVADSGRGIESDQLTAIFDPTFRVEDGRVSTGWGLFISRQIVHDHHGEFHIRSEPGEGTQVEICLPAGGRKDG</sequence>
<dbReference type="PROSITE" id="PS50109">
    <property type="entry name" value="HIS_KIN"/>
    <property type="match status" value="1"/>
</dbReference>
<evidence type="ECO:0000256" key="1">
    <source>
        <dbReference type="ARBA" id="ARBA00000085"/>
    </source>
</evidence>
<evidence type="ECO:0000256" key="5">
    <source>
        <dbReference type="ARBA" id="ARBA00022741"/>
    </source>
</evidence>
<evidence type="ECO:0000256" key="2">
    <source>
        <dbReference type="ARBA" id="ARBA00012438"/>
    </source>
</evidence>
<evidence type="ECO:0000313" key="12">
    <source>
        <dbReference type="Proteomes" id="UP000702544"/>
    </source>
</evidence>
<dbReference type="PANTHER" id="PTHR43065:SF46">
    <property type="entry name" value="C4-DICARBOXYLATE TRANSPORT SENSOR PROTEIN DCTB"/>
    <property type="match status" value="1"/>
</dbReference>
<dbReference type="InterPro" id="IPR036097">
    <property type="entry name" value="HisK_dim/P_sf"/>
</dbReference>
<feature type="transmembrane region" description="Helical" evidence="9">
    <location>
        <begin position="180"/>
        <end position="204"/>
    </location>
</feature>
<keyword evidence="3" id="KW-0597">Phosphoprotein</keyword>
<keyword evidence="7" id="KW-0067">ATP-binding</keyword>
<organism evidence="11 12">
    <name type="scientific">Candidatus Kutchimonas denitrificans</name>
    <dbReference type="NCBI Taxonomy" id="3056748"/>
    <lineage>
        <taxon>Bacteria</taxon>
        <taxon>Pseudomonadati</taxon>
        <taxon>Gemmatimonadota</taxon>
        <taxon>Gemmatimonadia</taxon>
        <taxon>Candidatus Palauibacterales</taxon>
        <taxon>Candidatus Palauibacteraceae</taxon>
        <taxon>Candidatus Kutchimonas</taxon>
    </lineage>
</organism>
<dbReference type="PANTHER" id="PTHR43065">
    <property type="entry name" value="SENSOR HISTIDINE KINASE"/>
    <property type="match status" value="1"/>
</dbReference>
<evidence type="ECO:0000313" key="11">
    <source>
        <dbReference type="EMBL" id="NIR74266.1"/>
    </source>
</evidence>
<dbReference type="InterPro" id="IPR005467">
    <property type="entry name" value="His_kinase_dom"/>
</dbReference>
<reference evidence="11 12" key="1">
    <citation type="submission" date="2020-01" db="EMBL/GenBank/DDBJ databases">
        <title>Genomes assembled from Gulf of Kutch pelagic sediment metagenomes.</title>
        <authorList>
            <person name="Chandrashekar M."/>
            <person name="Mahajan M.S."/>
            <person name="Dave K.J."/>
            <person name="Vatsa P."/>
            <person name="Nathani N.M."/>
        </authorList>
    </citation>
    <scope>NUCLEOTIDE SEQUENCE [LARGE SCALE GENOMIC DNA]</scope>
    <source>
        <strain evidence="11">KS3-K002</strain>
    </source>
</reference>
<evidence type="ECO:0000256" key="9">
    <source>
        <dbReference type="SAM" id="Phobius"/>
    </source>
</evidence>
<dbReference type="InterPro" id="IPR036890">
    <property type="entry name" value="HATPase_C_sf"/>
</dbReference>
<keyword evidence="4" id="KW-0808">Transferase</keyword>
<evidence type="ECO:0000256" key="8">
    <source>
        <dbReference type="ARBA" id="ARBA00023012"/>
    </source>
</evidence>
<evidence type="ECO:0000256" key="6">
    <source>
        <dbReference type="ARBA" id="ARBA00022777"/>
    </source>
</evidence>
<dbReference type="EC" id="2.7.13.3" evidence="2"/>
<dbReference type="SMART" id="SM00387">
    <property type="entry name" value="HATPase_c"/>
    <property type="match status" value="1"/>
</dbReference>
<comment type="caution">
    <text evidence="11">The sequence shown here is derived from an EMBL/GenBank/DDBJ whole genome shotgun (WGS) entry which is preliminary data.</text>
</comment>
<keyword evidence="6 11" id="KW-0418">Kinase</keyword>
<dbReference type="GO" id="GO:0005524">
    <property type="term" value="F:ATP binding"/>
    <property type="evidence" value="ECO:0007669"/>
    <property type="project" value="UniProtKB-KW"/>
</dbReference>
<dbReference type="InterPro" id="IPR003594">
    <property type="entry name" value="HATPase_dom"/>
</dbReference>
<dbReference type="PRINTS" id="PR00344">
    <property type="entry name" value="BCTRLSENSOR"/>
</dbReference>
<name>A0AAE5C886_9BACT</name>
<dbReference type="GO" id="GO:0000155">
    <property type="term" value="F:phosphorelay sensor kinase activity"/>
    <property type="evidence" value="ECO:0007669"/>
    <property type="project" value="InterPro"/>
</dbReference>
<dbReference type="SUPFAM" id="SSF55874">
    <property type="entry name" value="ATPase domain of HSP90 chaperone/DNA topoisomerase II/histidine kinase"/>
    <property type="match status" value="1"/>
</dbReference>
<comment type="catalytic activity">
    <reaction evidence="1">
        <text>ATP + protein L-histidine = ADP + protein N-phospho-L-histidine.</text>
        <dbReference type="EC" id="2.7.13.3"/>
    </reaction>
</comment>
<dbReference type="Pfam" id="PF02518">
    <property type="entry name" value="HATPase_c"/>
    <property type="match status" value="1"/>
</dbReference>
<keyword evidence="9" id="KW-0812">Transmembrane</keyword>
<keyword evidence="5" id="KW-0547">Nucleotide-binding</keyword>
<feature type="transmembrane region" description="Helical" evidence="9">
    <location>
        <begin position="102"/>
        <end position="121"/>
    </location>
</feature>
<evidence type="ECO:0000259" key="10">
    <source>
        <dbReference type="PROSITE" id="PS50109"/>
    </source>
</evidence>
<feature type="transmembrane region" description="Helical" evidence="9">
    <location>
        <begin position="151"/>
        <end position="168"/>
    </location>
</feature>
<evidence type="ECO:0000256" key="7">
    <source>
        <dbReference type="ARBA" id="ARBA00022840"/>
    </source>
</evidence>
<dbReference type="EMBL" id="JAACAK010000032">
    <property type="protein sequence ID" value="NIR74266.1"/>
    <property type="molecule type" value="Genomic_DNA"/>
</dbReference>
<dbReference type="Proteomes" id="UP000702544">
    <property type="component" value="Unassembled WGS sequence"/>
</dbReference>
<dbReference type="Gene3D" id="1.10.287.130">
    <property type="match status" value="1"/>
</dbReference>
<dbReference type="SUPFAM" id="SSF47384">
    <property type="entry name" value="Homodimeric domain of signal transducing histidine kinase"/>
    <property type="match status" value="1"/>
</dbReference>
<dbReference type="InterPro" id="IPR004358">
    <property type="entry name" value="Sig_transdc_His_kin-like_C"/>
</dbReference>
<evidence type="ECO:0000256" key="4">
    <source>
        <dbReference type="ARBA" id="ARBA00022679"/>
    </source>
</evidence>
<accession>A0AAE5C886</accession>
<feature type="transmembrane region" description="Helical" evidence="9">
    <location>
        <begin position="127"/>
        <end position="144"/>
    </location>
</feature>
<dbReference type="AlphaFoldDB" id="A0AAE5C886"/>
<proteinExistence type="predicted"/>
<feature type="transmembrane region" description="Helical" evidence="9">
    <location>
        <begin position="40"/>
        <end position="60"/>
    </location>
</feature>
<dbReference type="InterPro" id="IPR003661">
    <property type="entry name" value="HisK_dim/P_dom"/>
</dbReference>
<keyword evidence="9" id="KW-0472">Membrane</keyword>
<protein>
    <recommendedName>
        <fullName evidence="2">histidine kinase</fullName>
        <ecNumber evidence="2">2.7.13.3</ecNumber>
    </recommendedName>
</protein>
<feature type="domain" description="Histidine kinase" evidence="10">
    <location>
        <begin position="244"/>
        <end position="465"/>
    </location>
</feature>
<dbReference type="SMART" id="SM00388">
    <property type="entry name" value="HisKA"/>
    <property type="match status" value="1"/>
</dbReference>
<keyword evidence="8" id="KW-0902">Two-component regulatory system</keyword>
<dbReference type="CDD" id="cd00082">
    <property type="entry name" value="HisKA"/>
    <property type="match status" value="1"/>
</dbReference>
<dbReference type="Gene3D" id="3.30.565.10">
    <property type="entry name" value="Histidine kinase-like ATPase, C-terminal domain"/>
    <property type="match status" value="1"/>
</dbReference>